<comment type="pathway">
    <text evidence="2">Protein modification; protein ubiquitination.</text>
</comment>
<protein>
    <recommendedName>
        <fullName evidence="11">Phototropic-responsive NPH3 family protein</fullName>
    </recommendedName>
</protein>
<evidence type="ECO:0000256" key="5">
    <source>
        <dbReference type="SAM" id="Coils"/>
    </source>
</evidence>
<evidence type="ECO:0000256" key="4">
    <source>
        <dbReference type="PROSITE-ProRule" id="PRU00982"/>
    </source>
</evidence>
<evidence type="ECO:0000313" key="9">
    <source>
        <dbReference type="EMBL" id="WVY96502.1"/>
    </source>
</evidence>
<dbReference type="InterPro" id="IPR011333">
    <property type="entry name" value="SKP1/BTB/POZ_sf"/>
</dbReference>
<dbReference type="InterPro" id="IPR000210">
    <property type="entry name" value="BTB/POZ_dom"/>
</dbReference>
<feature type="region of interest" description="Disordered" evidence="6">
    <location>
        <begin position="304"/>
        <end position="325"/>
    </location>
</feature>
<dbReference type="Pfam" id="PF03000">
    <property type="entry name" value="NPH3"/>
    <property type="match status" value="1"/>
</dbReference>
<feature type="coiled-coil region" evidence="5">
    <location>
        <begin position="588"/>
        <end position="615"/>
    </location>
</feature>
<evidence type="ECO:0000313" key="10">
    <source>
        <dbReference type="Proteomes" id="UP001374535"/>
    </source>
</evidence>
<evidence type="ECO:0000259" key="7">
    <source>
        <dbReference type="PROSITE" id="PS50097"/>
    </source>
</evidence>
<dbReference type="Pfam" id="PF00651">
    <property type="entry name" value="BTB"/>
    <property type="match status" value="1"/>
</dbReference>
<dbReference type="InterPro" id="IPR027356">
    <property type="entry name" value="NPH3_dom"/>
</dbReference>
<dbReference type="PROSITE" id="PS51649">
    <property type="entry name" value="NPH3"/>
    <property type="match status" value="1"/>
</dbReference>
<keyword evidence="10" id="KW-1185">Reference proteome</keyword>
<dbReference type="AlphaFoldDB" id="A0AAQ3MSL5"/>
<evidence type="ECO:0000256" key="2">
    <source>
        <dbReference type="ARBA" id="ARBA00004906"/>
    </source>
</evidence>
<dbReference type="InterPro" id="IPR043454">
    <property type="entry name" value="NPH3/RPT2-like"/>
</dbReference>
<dbReference type="EMBL" id="CP144692">
    <property type="protein sequence ID" value="WVY96502.1"/>
    <property type="molecule type" value="Genomic_DNA"/>
</dbReference>
<feature type="region of interest" description="Disordered" evidence="6">
    <location>
        <begin position="632"/>
        <end position="664"/>
    </location>
</feature>
<dbReference type="GO" id="GO:0012505">
    <property type="term" value="C:endomembrane system"/>
    <property type="evidence" value="ECO:0007669"/>
    <property type="project" value="UniProtKB-SubCell"/>
</dbReference>
<keyword evidence="3" id="KW-0833">Ubl conjugation pathway</keyword>
<proteinExistence type="inferred from homology"/>
<dbReference type="PROSITE" id="PS50097">
    <property type="entry name" value="BTB"/>
    <property type="match status" value="1"/>
</dbReference>
<evidence type="ECO:0000256" key="1">
    <source>
        <dbReference type="ARBA" id="ARBA00004184"/>
    </source>
</evidence>
<evidence type="ECO:0000256" key="3">
    <source>
        <dbReference type="ARBA" id="ARBA00022786"/>
    </source>
</evidence>
<comment type="subcellular location">
    <subcellularLocation>
        <location evidence="1">Endomembrane system</location>
        <topology evidence="1">Peripheral membrane protein</topology>
    </subcellularLocation>
</comment>
<sequence length="664" mass="74103">MACMKLGSKSEMFYLYGQSCMFPSSFDKLKILVLINRRKFPSCLLVPDECMHGSEYVFTVTNNVDQLLCSTGLPSDIIIEIGDTSFHLHKFPLISRSRELESLMREVPCEPDKSVLELHGLPGGAKAFLHVAKFCYGVKMELTASNVVGLRCAAEYLQMSENYGEGNLIMQTEKFLNHVFGYWTDTLVALKTCEEVLPMAEELHIASRCINSLVLKVADQSLVNLPVSSGPSVAQSPEDAEVWNGISLTPKASGEDWWFDDVSSLSLPLYKRFIRGASARNIKPNRIAGSLVYYAKKHIPLLGSQTSSQSGNSSSLKSSLSTPSEADQRNLIEEIVELLPNEKGIAPTKFLLGCLRTAMVLYASSSCCSSLEKRIGSQLDEADLEDLLIPNIGFSMETVHDIDCVQRMLDHFMIVEHDLIDTTSNDIEEERQIVGSSQPLSPMAKVANLIDSYLAEVAPDVNVKLPKFQSLAAVIPDHVRTLDDGLYRAIDIYLKNHHWLTDSEKEQICRLMNCQKLSLEASTHAAQNERLPLRVVVQVLFFEQLKLRTSVASWFFASDNVENSQNLNANLPLIRNDGSIPPNPVVAFDNMKERVAELEKEYLSMKQDLEKMMKSKGGWNVLLRKLGWKPVPKPSNTNVSKPCRKSKISPATTAQMEEKAMEVK</sequence>
<evidence type="ECO:0000256" key="6">
    <source>
        <dbReference type="SAM" id="MobiDB-lite"/>
    </source>
</evidence>
<comment type="similarity">
    <text evidence="4">Belongs to the NPH3 family.</text>
</comment>
<name>A0AAQ3MSL5_VIGMU</name>
<evidence type="ECO:0000259" key="8">
    <source>
        <dbReference type="PROSITE" id="PS51649"/>
    </source>
</evidence>
<feature type="compositionally biased region" description="Low complexity" evidence="6">
    <location>
        <begin position="304"/>
        <end position="324"/>
    </location>
</feature>
<evidence type="ECO:0008006" key="11">
    <source>
        <dbReference type="Google" id="ProtNLM"/>
    </source>
</evidence>
<dbReference type="SUPFAM" id="SSF54695">
    <property type="entry name" value="POZ domain"/>
    <property type="match status" value="1"/>
</dbReference>
<feature type="domain" description="NPH3" evidence="8">
    <location>
        <begin position="256"/>
        <end position="546"/>
    </location>
</feature>
<feature type="domain" description="BTB" evidence="7">
    <location>
        <begin position="75"/>
        <end position="144"/>
    </location>
</feature>
<gene>
    <name evidence="9" type="ORF">V8G54_028653</name>
</gene>
<organism evidence="9 10">
    <name type="scientific">Vigna mungo</name>
    <name type="common">Black gram</name>
    <name type="synonym">Phaseolus mungo</name>
    <dbReference type="NCBI Taxonomy" id="3915"/>
    <lineage>
        <taxon>Eukaryota</taxon>
        <taxon>Viridiplantae</taxon>
        <taxon>Streptophyta</taxon>
        <taxon>Embryophyta</taxon>
        <taxon>Tracheophyta</taxon>
        <taxon>Spermatophyta</taxon>
        <taxon>Magnoliopsida</taxon>
        <taxon>eudicotyledons</taxon>
        <taxon>Gunneridae</taxon>
        <taxon>Pentapetalae</taxon>
        <taxon>rosids</taxon>
        <taxon>fabids</taxon>
        <taxon>Fabales</taxon>
        <taxon>Fabaceae</taxon>
        <taxon>Papilionoideae</taxon>
        <taxon>50 kb inversion clade</taxon>
        <taxon>NPAAA clade</taxon>
        <taxon>indigoferoid/millettioid clade</taxon>
        <taxon>Phaseoleae</taxon>
        <taxon>Vigna</taxon>
    </lineage>
</organism>
<dbReference type="Proteomes" id="UP001374535">
    <property type="component" value="Chromosome 9"/>
</dbReference>
<reference evidence="9 10" key="1">
    <citation type="journal article" date="2023" name="Life. Sci Alliance">
        <title>Evolutionary insights into 3D genome organization and epigenetic landscape of Vigna mungo.</title>
        <authorList>
            <person name="Junaid A."/>
            <person name="Singh B."/>
            <person name="Bhatia S."/>
        </authorList>
    </citation>
    <scope>NUCLEOTIDE SEQUENCE [LARGE SCALE GENOMIC DNA]</scope>
    <source>
        <strain evidence="9">Urdbean</strain>
    </source>
</reference>
<keyword evidence="5" id="KW-0175">Coiled coil</keyword>
<dbReference type="PANTHER" id="PTHR32370">
    <property type="entry name" value="OS12G0117600 PROTEIN"/>
    <property type="match status" value="1"/>
</dbReference>
<accession>A0AAQ3MSL5</accession>
<dbReference type="Gene3D" id="3.30.710.10">
    <property type="entry name" value="Potassium Channel Kv1.1, Chain A"/>
    <property type="match status" value="1"/>
</dbReference>